<evidence type="ECO:0000313" key="1">
    <source>
        <dbReference type="EMBL" id="SEO74916.1"/>
    </source>
</evidence>
<evidence type="ECO:0000313" key="2">
    <source>
        <dbReference type="Proteomes" id="UP000198775"/>
    </source>
</evidence>
<accession>A0A1H8S8R4</accession>
<protein>
    <recommendedName>
        <fullName evidence="3">Restriction endonuclease</fullName>
    </recommendedName>
</protein>
<name>A0A1H8S8R4_9EURY</name>
<dbReference type="AlphaFoldDB" id="A0A1H8S8R4"/>
<gene>
    <name evidence="1" type="ORF">SAMN05216388_101828</name>
</gene>
<keyword evidence="2" id="KW-1185">Reference proteome</keyword>
<proteinExistence type="predicted"/>
<sequence length="60" mass="6871">MARIIEPLIQETLWSELESRGFSVYGEVSLPDSGRIDLYVVTPNGQRWGIEVKNHWNIVA</sequence>
<dbReference type="OrthoDB" id="350963at2157"/>
<dbReference type="EMBL" id="FOCX01000018">
    <property type="protein sequence ID" value="SEO74916.1"/>
    <property type="molecule type" value="Genomic_DNA"/>
</dbReference>
<evidence type="ECO:0008006" key="3">
    <source>
        <dbReference type="Google" id="ProtNLM"/>
    </source>
</evidence>
<dbReference type="Proteomes" id="UP000198775">
    <property type="component" value="Unassembled WGS sequence"/>
</dbReference>
<reference evidence="2" key="1">
    <citation type="submission" date="2016-10" db="EMBL/GenBank/DDBJ databases">
        <authorList>
            <person name="Varghese N."/>
            <person name="Submissions S."/>
        </authorList>
    </citation>
    <scope>NUCLEOTIDE SEQUENCE [LARGE SCALE GENOMIC DNA]</scope>
    <source>
        <strain evidence="2">IBRC-M 10043</strain>
    </source>
</reference>
<organism evidence="1 2">
    <name type="scientific">Halorientalis persicus</name>
    <dbReference type="NCBI Taxonomy" id="1367881"/>
    <lineage>
        <taxon>Archaea</taxon>
        <taxon>Methanobacteriati</taxon>
        <taxon>Methanobacteriota</taxon>
        <taxon>Stenosarchaea group</taxon>
        <taxon>Halobacteria</taxon>
        <taxon>Halobacteriales</taxon>
        <taxon>Haloarculaceae</taxon>
        <taxon>Halorientalis</taxon>
    </lineage>
</organism>
<dbReference type="RefSeq" id="WP_092662259.1">
    <property type="nucleotide sequence ID" value="NZ_FOCX01000018.1"/>
</dbReference>